<dbReference type="KEGG" id="tuz:TUZN_0681"/>
<name>F2L4J5_THEU7</name>
<sequence length="151" mass="15926">MVLAAVAFLYFYLSQGRVDVYVSDPPAPNLAIYLTFTSVALHRVGNNSGWVVIFNGSKTIALTHTPQLLVSASAPAGEYNEVFFTVSSATIEIGGVNITARIPSGVFKVHITGGMRLSGGSAEKLLISFPHVAYANGQIIISPSITAQVIS</sequence>
<gene>
    <name evidence="2" type="ordered locus">TUZN_0681</name>
</gene>
<dbReference type="InterPro" id="IPR025491">
    <property type="entry name" value="DUF4382"/>
</dbReference>
<dbReference type="eggNOG" id="arCOG06011">
    <property type="taxonomic scope" value="Archaea"/>
</dbReference>
<proteinExistence type="predicted"/>
<dbReference type="STRING" id="999630.TUZN_0681"/>
<feature type="domain" description="DUF4382" evidence="1">
    <location>
        <begin position="15"/>
        <end position="129"/>
    </location>
</feature>
<organism evidence="2 3">
    <name type="scientific">Thermoproteus uzoniensis (strain 768-20)</name>
    <dbReference type="NCBI Taxonomy" id="999630"/>
    <lineage>
        <taxon>Archaea</taxon>
        <taxon>Thermoproteota</taxon>
        <taxon>Thermoprotei</taxon>
        <taxon>Thermoproteales</taxon>
        <taxon>Thermoproteaceae</taxon>
        <taxon>Thermoproteus</taxon>
    </lineage>
</organism>
<reference evidence="2 3" key="1">
    <citation type="journal article" date="2011" name="J. Bacteriol.">
        <title>Complete genome sequence of the thermoacidophilic crenarchaeon Thermoproteus uzoniensis 768-20.</title>
        <authorList>
            <person name="Mardanov A.V."/>
            <person name="Gumerov V.M."/>
            <person name="Beletsky A.V."/>
            <person name="Prokofeva M.I."/>
            <person name="Bonch-Osmolovskaya E.A."/>
            <person name="Ravin N.V."/>
            <person name="Skryabin K.G."/>
        </authorList>
    </citation>
    <scope>NUCLEOTIDE SEQUENCE [LARGE SCALE GENOMIC DNA]</scope>
    <source>
        <strain evidence="2 3">768-20</strain>
    </source>
</reference>
<dbReference type="AlphaFoldDB" id="F2L4J5"/>
<accession>F2L4J5</accession>
<evidence type="ECO:0000313" key="3">
    <source>
        <dbReference type="Proteomes" id="UP000008138"/>
    </source>
</evidence>
<evidence type="ECO:0000259" key="1">
    <source>
        <dbReference type="Pfam" id="PF14321"/>
    </source>
</evidence>
<reference key="2">
    <citation type="submission" date="2011-03" db="EMBL/GenBank/DDBJ databases">
        <title>Complete genome sequence of the thermoacidophilic crenarchaeon Thermoproteus uzoniensis 768-20.</title>
        <authorList>
            <person name="Mardanov A.V."/>
            <person name="Gumerov V.M."/>
            <person name="Beletsky A.V."/>
            <person name="Prokofeva M.I."/>
            <person name="Bonch-Osmolovskaya E.A."/>
            <person name="Ravin N.V."/>
            <person name="Skryabin K.G."/>
        </authorList>
    </citation>
    <scope>NUCLEOTIDE SEQUENCE</scope>
    <source>
        <strain>768-20</strain>
    </source>
</reference>
<dbReference type="Proteomes" id="UP000008138">
    <property type="component" value="Chromosome"/>
</dbReference>
<keyword evidence="3" id="KW-1185">Reference proteome</keyword>
<evidence type="ECO:0000313" key="2">
    <source>
        <dbReference type="EMBL" id="AEA12173.1"/>
    </source>
</evidence>
<dbReference type="EMBL" id="CP002590">
    <property type="protein sequence ID" value="AEA12173.1"/>
    <property type="molecule type" value="Genomic_DNA"/>
</dbReference>
<dbReference type="Pfam" id="PF14321">
    <property type="entry name" value="DUF4382"/>
    <property type="match status" value="1"/>
</dbReference>
<dbReference type="HOGENOM" id="CLU_1599091_0_0_2"/>
<protein>
    <recommendedName>
        <fullName evidence="1">DUF4382 domain-containing protein</fullName>
    </recommendedName>
</protein>